<protein>
    <submittedName>
        <fullName evidence="1">Uncharacterized protein</fullName>
    </submittedName>
</protein>
<accession>A0A2I0HEW2</accession>
<feature type="non-terminal residue" evidence="1">
    <location>
        <position position="96"/>
    </location>
</feature>
<dbReference type="EMBL" id="PGOL01039132">
    <property type="protein sequence ID" value="PKI18346.1"/>
    <property type="molecule type" value="Genomic_DNA"/>
</dbReference>
<comment type="caution">
    <text evidence="1">The sequence shown here is derived from an EMBL/GenBank/DDBJ whole genome shotgun (WGS) entry which is preliminary data.</text>
</comment>
<gene>
    <name evidence="1" type="ORF">CRG98_049380</name>
</gene>
<dbReference type="AlphaFoldDB" id="A0A2I0HEW2"/>
<keyword evidence="2" id="KW-1185">Reference proteome</keyword>
<evidence type="ECO:0000313" key="1">
    <source>
        <dbReference type="EMBL" id="PKI18346.1"/>
    </source>
</evidence>
<name>A0A2I0HEW2_PUNGR</name>
<proteinExistence type="predicted"/>
<dbReference type="Proteomes" id="UP000233551">
    <property type="component" value="Unassembled WGS sequence"/>
</dbReference>
<sequence length="96" mass="11256">MPHLRCIINNNPQRSKLTILLRRLPFRRRSRSNTPIIMPLLLLRFNKVGPRLRELLSRCNGLRLRRTNGASQHKRCVNSSHLCRLRSPTYTGNSSR</sequence>
<evidence type="ECO:0000313" key="2">
    <source>
        <dbReference type="Proteomes" id="UP000233551"/>
    </source>
</evidence>
<organism evidence="1 2">
    <name type="scientific">Punica granatum</name>
    <name type="common">Pomegranate</name>
    <dbReference type="NCBI Taxonomy" id="22663"/>
    <lineage>
        <taxon>Eukaryota</taxon>
        <taxon>Viridiplantae</taxon>
        <taxon>Streptophyta</taxon>
        <taxon>Embryophyta</taxon>
        <taxon>Tracheophyta</taxon>
        <taxon>Spermatophyta</taxon>
        <taxon>Magnoliopsida</taxon>
        <taxon>eudicotyledons</taxon>
        <taxon>Gunneridae</taxon>
        <taxon>Pentapetalae</taxon>
        <taxon>rosids</taxon>
        <taxon>malvids</taxon>
        <taxon>Myrtales</taxon>
        <taxon>Lythraceae</taxon>
        <taxon>Punica</taxon>
    </lineage>
</organism>
<reference evidence="1 2" key="1">
    <citation type="submission" date="2017-11" db="EMBL/GenBank/DDBJ databases">
        <title>De-novo sequencing of pomegranate (Punica granatum L.) genome.</title>
        <authorList>
            <person name="Akparov Z."/>
            <person name="Amiraslanov A."/>
            <person name="Hajiyeva S."/>
            <person name="Abbasov M."/>
            <person name="Kaur K."/>
            <person name="Hamwieh A."/>
            <person name="Solovyev V."/>
            <person name="Salamov A."/>
            <person name="Braich B."/>
            <person name="Kosarev P."/>
            <person name="Mahmoud A."/>
            <person name="Hajiyev E."/>
            <person name="Babayeva S."/>
            <person name="Izzatullayeva V."/>
            <person name="Mammadov A."/>
            <person name="Mammadov A."/>
            <person name="Sharifova S."/>
            <person name="Ojaghi J."/>
            <person name="Eynullazada K."/>
            <person name="Bayramov B."/>
            <person name="Abdulazimova A."/>
            <person name="Shahmuradov I."/>
        </authorList>
    </citation>
    <scope>NUCLEOTIDE SEQUENCE [LARGE SCALE GENOMIC DNA]</scope>
    <source>
        <strain evidence="2">cv. AG2017</strain>
        <tissue evidence="1">Leaf</tissue>
    </source>
</reference>